<dbReference type="OrthoDB" id="671439at2759"/>
<reference evidence="2" key="2">
    <citation type="submission" date="2021-04" db="EMBL/GenBank/DDBJ databases">
        <authorList>
            <person name="Podell S."/>
        </authorList>
    </citation>
    <scope>NUCLEOTIDE SEQUENCE</scope>
    <source>
        <strain evidence="2">Hildebrandi</strain>
    </source>
</reference>
<dbReference type="InterPro" id="IPR045136">
    <property type="entry name" value="Iah1-like"/>
</dbReference>
<dbReference type="PANTHER" id="PTHR14209">
    <property type="entry name" value="ISOAMYL ACETATE-HYDROLYZING ESTERASE 1"/>
    <property type="match status" value="1"/>
</dbReference>
<dbReference type="PANTHER" id="PTHR14209:SF19">
    <property type="entry name" value="ISOAMYL ACETATE-HYDROLYZING ESTERASE 1 HOMOLOG"/>
    <property type="match status" value="1"/>
</dbReference>
<feature type="domain" description="SGNH hydrolase-type esterase" evidence="1">
    <location>
        <begin position="9"/>
        <end position="204"/>
    </location>
</feature>
<dbReference type="EMBL" id="JAGRRH010000019">
    <property type="protein sequence ID" value="KAG7349407.1"/>
    <property type="molecule type" value="Genomic_DNA"/>
</dbReference>
<reference evidence="2" key="1">
    <citation type="journal article" date="2021" name="Sci. Rep.">
        <title>Diploid genomic architecture of Nitzschia inconspicua, an elite biomass production diatom.</title>
        <authorList>
            <person name="Oliver A."/>
            <person name="Podell S."/>
            <person name="Pinowska A."/>
            <person name="Traller J.C."/>
            <person name="Smith S.R."/>
            <person name="McClure R."/>
            <person name="Beliaev A."/>
            <person name="Bohutskyi P."/>
            <person name="Hill E.A."/>
            <person name="Rabines A."/>
            <person name="Zheng H."/>
            <person name="Allen L.Z."/>
            <person name="Kuo A."/>
            <person name="Grigoriev I.V."/>
            <person name="Allen A.E."/>
            <person name="Hazlebeck D."/>
            <person name="Allen E.E."/>
        </authorList>
    </citation>
    <scope>NUCLEOTIDE SEQUENCE</scope>
    <source>
        <strain evidence="2">Hildebrandi</strain>
    </source>
</reference>
<accession>A0A9K3PIX9</accession>
<keyword evidence="3" id="KW-1185">Reference proteome</keyword>
<dbReference type="Pfam" id="PF13472">
    <property type="entry name" value="Lipase_GDSL_2"/>
    <property type="match status" value="1"/>
</dbReference>
<proteinExistence type="predicted"/>
<comment type="caution">
    <text evidence="2">The sequence shown here is derived from an EMBL/GenBank/DDBJ whole genome shotgun (WGS) entry which is preliminary data.</text>
</comment>
<dbReference type="InterPro" id="IPR013830">
    <property type="entry name" value="SGNH_hydro"/>
</dbReference>
<gene>
    <name evidence="2" type="ORF">IV203_012004</name>
</gene>
<evidence type="ECO:0000313" key="3">
    <source>
        <dbReference type="Proteomes" id="UP000693970"/>
    </source>
</evidence>
<dbReference type="AlphaFoldDB" id="A0A9K3PIX9"/>
<protein>
    <submittedName>
        <fullName evidence="2">GDSL-like lipase/acylhydrolase family protein</fullName>
    </submittedName>
</protein>
<organism evidence="2 3">
    <name type="scientific">Nitzschia inconspicua</name>
    <dbReference type="NCBI Taxonomy" id="303405"/>
    <lineage>
        <taxon>Eukaryota</taxon>
        <taxon>Sar</taxon>
        <taxon>Stramenopiles</taxon>
        <taxon>Ochrophyta</taxon>
        <taxon>Bacillariophyta</taxon>
        <taxon>Bacillariophyceae</taxon>
        <taxon>Bacillariophycidae</taxon>
        <taxon>Bacillariales</taxon>
        <taxon>Bacillariaceae</taxon>
        <taxon>Nitzschia</taxon>
    </lineage>
</organism>
<dbReference type="CDD" id="cd01838">
    <property type="entry name" value="Isoamyl_acetate_hydrolase_like"/>
    <property type="match status" value="1"/>
</dbReference>
<evidence type="ECO:0000313" key="2">
    <source>
        <dbReference type="EMBL" id="KAG7349407.1"/>
    </source>
</evidence>
<evidence type="ECO:0000259" key="1">
    <source>
        <dbReference type="Pfam" id="PF13472"/>
    </source>
</evidence>
<dbReference type="Proteomes" id="UP000693970">
    <property type="component" value="Unassembled WGS sequence"/>
</dbReference>
<sequence>MYFRRPIVLFGDSLTQFAFGEADVNLGWASLLCSAYQRRVDVLNRGFSGYNTRHALDLVPKLFTRESYDDVMPVFSTVFLGANDACLPGERQHVPKEEYAENLTQIIRSIRQSSKTKGDEDFPIIVITPPPVDSETWRRELGLYEYFDRSNEIAREYGQAAKEVAKNTNCHCLDTWQLLNGSILETYRQHLSDGLHLSESGNRLLFEGLMALIEAEFPHLAPSKFVDGEYAKEGLQMEEALWSDLC</sequence>
<name>A0A9K3PIX9_9STRA</name>